<keyword evidence="8" id="KW-0325">Glycoprotein</keyword>
<dbReference type="CDD" id="cd00112">
    <property type="entry name" value="LDLa"/>
    <property type="match status" value="5"/>
</dbReference>
<dbReference type="PANTHER" id="PTHR22722:SF5">
    <property type="entry name" value="LOW-DENSITY LIPOPROTEIN RECEPTOR-RELATED PROTEIN 1B"/>
    <property type="match status" value="1"/>
</dbReference>
<keyword evidence="6 9" id="KW-1015">Disulfide bond</keyword>
<dbReference type="SMART" id="SM00409">
    <property type="entry name" value="IG"/>
    <property type="match status" value="1"/>
</dbReference>
<feature type="disulfide bond" evidence="9">
    <location>
        <begin position="68"/>
        <end position="80"/>
    </location>
</feature>
<evidence type="ECO:0000256" key="5">
    <source>
        <dbReference type="ARBA" id="ARBA00023136"/>
    </source>
</evidence>
<evidence type="ECO:0000256" key="2">
    <source>
        <dbReference type="ARBA" id="ARBA00022692"/>
    </source>
</evidence>
<evidence type="ECO:0000313" key="12">
    <source>
        <dbReference type="RefSeq" id="XP_026685800.1"/>
    </source>
</evidence>
<evidence type="ECO:0000256" key="6">
    <source>
        <dbReference type="ARBA" id="ARBA00023157"/>
    </source>
</evidence>
<protein>
    <submittedName>
        <fullName evidence="12">Very low-density lipoprotein receptor-like</fullName>
    </submittedName>
</protein>
<evidence type="ECO:0000256" key="8">
    <source>
        <dbReference type="ARBA" id="ARBA00023180"/>
    </source>
</evidence>
<feature type="disulfide bond" evidence="9">
    <location>
        <begin position="128"/>
        <end position="143"/>
    </location>
</feature>
<evidence type="ECO:0000256" key="3">
    <source>
        <dbReference type="ARBA" id="ARBA00022737"/>
    </source>
</evidence>
<dbReference type="InterPro" id="IPR003598">
    <property type="entry name" value="Ig_sub2"/>
</dbReference>
<dbReference type="InterPro" id="IPR036055">
    <property type="entry name" value="LDL_receptor-like_sf"/>
</dbReference>
<dbReference type="KEGG" id="dci:103518120"/>
<gene>
    <name evidence="12" type="primary">LOC103518120</name>
</gene>
<proteinExistence type="predicted"/>
<comment type="subcellular location">
    <subcellularLocation>
        <location evidence="1">Membrane</location>
        <topology evidence="1">Single-pass membrane protein</topology>
    </subcellularLocation>
</comment>
<evidence type="ECO:0000313" key="11">
    <source>
        <dbReference type="Proteomes" id="UP000079169"/>
    </source>
</evidence>
<dbReference type="Pfam" id="PF00057">
    <property type="entry name" value="Ldl_recept_a"/>
    <property type="match status" value="5"/>
</dbReference>
<reference evidence="12" key="1">
    <citation type="submission" date="2025-08" db="UniProtKB">
        <authorList>
            <consortium name="RefSeq"/>
        </authorList>
    </citation>
    <scope>IDENTIFICATION</scope>
</reference>
<dbReference type="PROSITE" id="PS01209">
    <property type="entry name" value="LDLRA_1"/>
    <property type="match status" value="4"/>
</dbReference>
<organism evidence="11 12">
    <name type="scientific">Diaphorina citri</name>
    <name type="common">Asian citrus psyllid</name>
    <dbReference type="NCBI Taxonomy" id="121845"/>
    <lineage>
        <taxon>Eukaryota</taxon>
        <taxon>Metazoa</taxon>
        <taxon>Ecdysozoa</taxon>
        <taxon>Arthropoda</taxon>
        <taxon>Hexapoda</taxon>
        <taxon>Insecta</taxon>
        <taxon>Pterygota</taxon>
        <taxon>Neoptera</taxon>
        <taxon>Paraneoptera</taxon>
        <taxon>Hemiptera</taxon>
        <taxon>Sternorrhyncha</taxon>
        <taxon>Psylloidea</taxon>
        <taxon>Psyllidae</taxon>
        <taxon>Diaphorininae</taxon>
        <taxon>Diaphorina</taxon>
    </lineage>
</organism>
<dbReference type="GO" id="GO:0005041">
    <property type="term" value="F:low-density lipoprotein particle receptor activity"/>
    <property type="evidence" value="ECO:0007669"/>
    <property type="project" value="TreeGrafter"/>
</dbReference>
<feature type="disulfide bond" evidence="9">
    <location>
        <begin position="231"/>
        <end position="246"/>
    </location>
</feature>
<keyword evidence="2" id="KW-0812">Transmembrane</keyword>
<keyword evidence="7" id="KW-0675">Receptor</keyword>
<dbReference type="PaxDb" id="121845-A0A3Q0JGI2"/>
<dbReference type="Gene3D" id="4.10.400.10">
    <property type="entry name" value="Low-density Lipoprotein Receptor"/>
    <property type="match status" value="6"/>
</dbReference>
<keyword evidence="11" id="KW-1185">Reference proteome</keyword>
<feature type="disulfide bond" evidence="9">
    <location>
        <begin position="87"/>
        <end position="102"/>
    </location>
</feature>
<dbReference type="Pfam" id="PF13927">
    <property type="entry name" value="Ig_3"/>
    <property type="match status" value="1"/>
</dbReference>
<feature type="disulfide bond" evidence="9">
    <location>
        <begin position="44"/>
        <end position="59"/>
    </location>
</feature>
<dbReference type="GeneID" id="103518120"/>
<keyword evidence="3" id="KW-0677">Repeat</keyword>
<dbReference type="InterPro" id="IPR002172">
    <property type="entry name" value="LDrepeatLR_classA_rpt"/>
</dbReference>
<feature type="disulfide bond" evidence="9">
    <location>
        <begin position="109"/>
        <end position="121"/>
    </location>
</feature>
<evidence type="ECO:0000256" key="4">
    <source>
        <dbReference type="ARBA" id="ARBA00022989"/>
    </source>
</evidence>
<dbReference type="Proteomes" id="UP000079169">
    <property type="component" value="Unplaced"/>
</dbReference>
<dbReference type="InterPro" id="IPR051221">
    <property type="entry name" value="LDLR-related"/>
</dbReference>
<dbReference type="AlphaFoldDB" id="A0A3Q0JGI2"/>
<keyword evidence="4" id="KW-1133">Transmembrane helix</keyword>
<feature type="domain" description="Ig-like" evidence="10">
    <location>
        <begin position="253"/>
        <end position="335"/>
    </location>
</feature>
<name>A0A3Q0JGI2_DIACI</name>
<dbReference type="InterPro" id="IPR023415">
    <property type="entry name" value="LDLR_class-A_CS"/>
</dbReference>
<dbReference type="SMART" id="SM00408">
    <property type="entry name" value="IGc2"/>
    <property type="match status" value="1"/>
</dbReference>
<feature type="non-terminal residue" evidence="12">
    <location>
        <position position="341"/>
    </location>
</feature>
<feature type="disulfide bond" evidence="9">
    <location>
        <begin position="32"/>
        <end position="50"/>
    </location>
</feature>
<evidence type="ECO:0000256" key="1">
    <source>
        <dbReference type="ARBA" id="ARBA00004167"/>
    </source>
</evidence>
<dbReference type="Gene3D" id="2.60.40.10">
    <property type="entry name" value="Immunoglobulins"/>
    <property type="match status" value="1"/>
</dbReference>
<dbReference type="STRING" id="121845.A0A3Q0JGI2"/>
<comment type="caution">
    <text evidence="9">Lacks conserved residue(s) required for the propagation of feature annotation.</text>
</comment>
<sequence>MSVRCNRRNDCPDGSDERDCGFQSCRQDEFKCHNGTCLNISKRCNNVTDCATGEDERNCPQVPDYSRCGIDEFRCTNGQCVHQRAKCNKVVDCDDGSDEDYCGYNLAPCPDSDFTCNDGSCIPLEKICDRYPDCPEREDEANCYDPYYRNLAVVCQSDEFSCRDGRKCVPLRQKCDRRPDCDDESDERECPRPTSYVPPVTTPAYYPTVSCAWSEFSCHDRLQCVPLSARCNGVSDCRDYSDEVNCATSSEGIQLRVYPTDQIIKEGREVVIQCRDEGLTRAPVEWVREDGKPLPPGSRYNRGRLEMPNIGIRDSGTYLCRAQGHSPFTPTAQVNHTAGPD</sequence>
<evidence type="ECO:0000256" key="7">
    <source>
        <dbReference type="ARBA" id="ARBA00023170"/>
    </source>
</evidence>
<feature type="disulfide bond" evidence="9">
    <location>
        <begin position="116"/>
        <end position="134"/>
    </location>
</feature>
<dbReference type="SMART" id="SM00192">
    <property type="entry name" value="LDLa"/>
    <property type="match status" value="5"/>
</dbReference>
<keyword evidence="5" id="KW-0472">Membrane</keyword>
<dbReference type="GO" id="GO:0043235">
    <property type="term" value="C:receptor complex"/>
    <property type="evidence" value="ECO:0007669"/>
    <property type="project" value="TreeGrafter"/>
</dbReference>
<dbReference type="PROSITE" id="PS50068">
    <property type="entry name" value="LDLRA_2"/>
    <property type="match status" value="5"/>
</dbReference>
<dbReference type="RefSeq" id="XP_026685800.1">
    <property type="nucleotide sequence ID" value="XM_026829999.1"/>
</dbReference>
<dbReference type="InterPro" id="IPR007110">
    <property type="entry name" value="Ig-like_dom"/>
</dbReference>
<feature type="disulfide bond" evidence="9">
    <location>
        <begin position="25"/>
        <end position="37"/>
    </location>
</feature>
<accession>A0A3Q0JGI2</accession>
<dbReference type="PROSITE" id="PS50835">
    <property type="entry name" value="IG_LIKE"/>
    <property type="match status" value="1"/>
</dbReference>
<evidence type="ECO:0000259" key="10">
    <source>
        <dbReference type="PROSITE" id="PS50835"/>
    </source>
</evidence>
<dbReference type="GO" id="GO:0005886">
    <property type="term" value="C:plasma membrane"/>
    <property type="evidence" value="ECO:0007669"/>
    <property type="project" value="TreeGrafter"/>
</dbReference>
<dbReference type="SUPFAM" id="SSF48726">
    <property type="entry name" value="Immunoglobulin"/>
    <property type="match status" value="1"/>
</dbReference>
<dbReference type="SUPFAM" id="SSF57424">
    <property type="entry name" value="LDL receptor-like module"/>
    <property type="match status" value="5"/>
</dbReference>
<dbReference type="PANTHER" id="PTHR22722">
    <property type="entry name" value="LOW-DENSITY LIPOPROTEIN RECEPTOR-RELATED PROTEIN 2-RELATED"/>
    <property type="match status" value="1"/>
</dbReference>
<dbReference type="InterPro" id="IPR013783">
    <property type="entry name" value="Ig-like_fold"/>
</dbReference>
<feature type="disulfide bond" evidence="9">
    <location>
        <begin position="175"/>
        <end position="190"/>
    </location>
</feature>
<evidence type="ECO:0000256" key="9">
    <source>
        <dbReference type="PROSITE-ProRule" id="PRU00124"/>
    </source>
</evidence>
<dbReference type="InterPro" id="IPR036179">
    <property type="entry name" value="Ig-like_dom_sf"/>
</dbReference>
<feature type="disulfide bond" evidence="9">
    <location>
        <begin position="75"/>
        <end position="93"/>
    </location>
</feature>
<dbReference type="InterPro" id="IPR003599">
    <property type="entry name" value="Ig_sub"/>
</dbReference>
<dbReference type="PRINTS" id="PR00261">
    <property type="entry name" value="LDLRECEPTOR"/>
</dbReference>